<keyword evidence="3 9" id="KW-0812">Transmembrane</keyword>
<comment type="function">
    <text evidence="9">Cell surface proteoglycan.</text>
</comment>
<feature type="compositionally biased region" description="Polar residues" evidence="10">
    <location>
        <begin position="326"/>
        <end position="342"/>
    </location>
</feature>
<dbReference type="EMBL" id="BFAA01000059">
    <property type="protein sequence ID" value="GCB64687.1"/>
    <property type="molecule type" value="Genomic_DNA"/>
</dbReference>
<organism evidence="14 15">
    <name type="scientific">Scyliorhinus torazame</name>
    <name type="common">Cloudy catshark</name>
    <name type="synonym">Catulus torazame</name>
    <dbReference type="NCBI Taxonomy" id="75743"/>
    <lineage>
        <taxon>Eukaryota</taxon>
        <taxon>Metazoa</taxon>
        <taxon>Chordata</taxon>
        <taxon>Craniata</taxon>
        <taxon>Vertebrata</taxon>
        <taxon>Chondrichthyes</taxon>
        <taxon>Elasmobranchii</taxon>
        <taxon>Galeomorphii</taxon>
        <taxon>Galeoidea</taxon>
        <taxon>Carcharhiniformes</taxon>
        <taxon>Scyliorhinidae</taxon>
        <taxon>Scyliorhinus</taxon>
    </lineage>
</organism>
<evidence type="ECO:0000256" key="10">
    <source>
        <dbReference type="SAM" id="MobiDB-lite"/>
    </source>
</evidence>
<accession>A0A401NUZ2</accession>
<evidence type="ECO:0000313" key="15">
    <source>
        <dbReference type="Proteomes" id="UP000288216"/>
    </source>
</evidence>
<sequence length="342" mass="37794">MKTPQFSLRFLLTMGFPFVLLAITPTKLPEGLTEYELDGSGTDNEGDDIYSGSGSGDDVRLSYYDEEHTTYHTLPSTVPNNLYSSSRVTMAKTTSEMTTSKMATSEMGTSEMTTSEMTTAQYVHIIPVHHDLPVVNTTTEAAVTRPVSATIISKDTDIPIVPRDTTVHSQPRAFGPKHDFIEVTSASPNVHTTFPDHAVTITNDESLAVSRVVAENEMMTMVIEKYDSTDEDLEMGENDTDIYIIETIESKISENQNQIPDLKTSDEIPEETYSAPGSFLERKELLAATVAAGFVGLVLAILLVVVVVYRMKKKDEGSYTLDESKQPNVAYQKPQSQEEFYA</sequence>
<feature type="region of interest" description="Disordered" evidence="10">
    <location>
        <begin position="34"/>
        <end position="54"/>
    </location>
</feature>
<evidence type="ECO:0000256" key="8">
    <source>
        <dbReference type="ARBA" id="ARBA00023207"/>
    </source>
</evidence>
<comment type="similarity">
    <text evidence="2 9">Belongs to the syndecan proteoglycan family.</text>
</comment>
<feature type="chain" id="PRO_5019094104" description="Syndecan" evidence="12">
    <location>
        <begin position="23"/>
        <end position="342"/>
    </location>
</feature>
<evidence type="ECO:0000256" key="9">
    <source>
        <dbReference type="RuleBase" id="RU000649"/>
    </source>
</evidence>
<evidence type="ECO:0000313" key="14">
    <source>
        <dbReference type="EMBL" id="GCB64687.1"/>
    </source>
</evidence>
<evidence type="ECO:0000256" key="12">
    <source>
        <dbReference type="SAM" id="SignalP"/>
    </source>
</evidence>
<keyword evidence="7 9" id="KW-0325">Glycoprotein</keyword>
<evidence type="ECO:0000256" key="4">
    <source>
        <dbReference type="ARBA" id="ARBA00022974"/>
    </source>
</evidence>
<evidence type="ECO:0000256" key="3">
    <source>
        <dbReference type="ARBA" id="ARBA00022692"/>
    </source>
</evidence>
<dbReference type="OMA" id="ERYSHEA"/>
<evidence type="ECO:0000256" key="2">
    <source>
        <dbReference type="ARBA" id="ARBA00005343"/>
    </source>
</evidence>
<evidence type="ECO:0000256" key="1">
    <source>
        <dbReference type="ARBA" id="ARBA00004479"/>
    </source>
</evidence>
<comment type="caution">
    <text evidence="14">The sequence shown here is derived from an EMBL/GenBank/DDBJ whole genome shotgun (WGS) entry which is preliminary data.</text>
</comment>
<dbReference type="AlphaFoldDB" id="A0A401NUZ2"/>
<dbReference type="STRING" id="75743.A0A401NUZ2"/>
<comment type="subcellular location">
    <subcellularLocation>
        <location evidence="1 9">Membrane</location>
        <topology evidence="1 9">Single-pass type I membrane protein</topology>
    </subcellularLocation>
</comment>
<dbReference type="SMART" id="SM00294">
    <property type="entry name" value="4.1m"/>
    <property type="match status" value="1"/>
</dbReference>
<dbReference type="InterPro" id="IPR001050">
    <property type="entry name" value="Syndecan"/>
</dbReference>
<keyword evidence="5 11" id="KW-1133">Transmembrane helix</keyword>
<feature type="region of interest" description="Disordered" evidence="10">
    <location>
        <begin position="320"/>
        <end position="342"/>
    </location>
</feature>
<feature type="transmembrane region" description="Helical" evidence="11">
    <location>
        <begin position="285"/>
        <end position="309"/>
    </location>
</feature>
<evidence type="ECO:0000259" key="13">
    <source>
        <dbReference type="SMART" id="SM00294"/>
    </source>
</evidence>
<proteinExistence type="inferred from homology"/>
<dbReference type="PANTHER" id="PTHR10915:SF1">
    <property type="entry name" value="SYNDECAN"/>
    <property type="match status" value="1"/>
</dbReference>
<evidence type="ECO:0000256" key="11">
    <source>
        <dbReference type="SAM" id="Phobius"/>
    </source>
</evidence>
<dbReference type="PANTHER" id="PTHR10915">
    <property type="entry name" value="SYNDECAN"/>
    <property type="match status" value="1"/>
</dbReference>
<name>A0A401NUZ2_SCYTO</name>
<keyword evidence="4 9" id="KW-0654">Proteoglycan</keyword>
<protein>
    <recommendedName>
        <fullName evidence="9">Syndecan</fullName>
    </recommendedName>
</protein>
<dbReference type="GO" id="GO:0016477">
    <property type="term" value="P:cell migration"/>
    <property type="evidence" value="ECO:0007669"/>
    <property type="project" value="TreeGrafter"/>
</dbReference>
<dbReference type="GO" id="GO:0009986">
    <property type="term" value="C:cell surface"/>
    <property type="evidence" value="ECO:0007669"/>
    <property type="project" value="TreeGrafter"/>
</dbReference>
<evidence type="ECO:0000256" key="7">
    <source>
        <dbReference type="ARBA" id="ARBA00023180"/>
    </source>
</evidence>
<evidence type="ECO:0000256" key="5">
    <source>
        <dbReference type="ARBA" id="ARBA00022989"/>
    </source>
</evidence>
<keyword evidence="6 11" id="KW-0472">Membrane</keyword>
<evidence type="ECO:0000256" key="6">
    <source>
        <dbReference type="ARBA" id="ARBA00023136"/>
    </source>
</evidence>
<dbReference type="InterPro" id="IPR003585">
    <property type="entry name" value="Neurexin-like"/>
</dbReference>
<keyword evidence="12" id="KW-0732">Signal</keyword>
<dbReference type="InterPro" id="IPR030479">
    <property type="entry name" value="Syndecan_CS"/>
</dbReference>
<keyword evidence="15" id="KW-1185">Reference proteome</keyword>
<dbReference type="Pfam" id="PF01034">
    <property type="entry name" value="Syndecan"/>
    <property type="match status" value="1"/>
</dbReference>
<dbReference type="Proteomes" id="UP000288216">
    <property type="component" value="Unassembled WGS sequence"/>
</dbReference>
<feature type="domain" description="Neurexin/syndecan/glycophorin C" evidence="13">
    <location>
        <begin position="308"/>
        <end position="326"/>
    </location>
</feature>
<feature type="signal peptide" evidence="12">
    <location>
        <begin position="1"/>
        <end position="22"/>
    </location>
</feature>
<dbReference type="PROSITE" id="PS00964">
    <property type="entry name" value="SYNDECAN"/>
    <property type="match status" value="1"/>
</dbReference>
<dbReference type="OrthoDB" id="10044468at2759"/>
<keyword evidence="8 9" id="KW-0357">Heparan sulfate</keyword>
<dbReference type="InterPro" id="IPR027789">
    <property type="entry name" value="Syndecan/Neurexin_dom"/>
</dbReference>
<reference evidence="14 15" key="1">
    <citation type="journal article" date="2018" name="Nat. Ecol. Evol.">
        <title>Shark genomes provide insights into elasmobranch evolution and the origin of vertebrates.</title>
        <authorList>
            <person name="Hara Y"/>
            <person name="Yamaguchi K"/>
            <person name="Onimaru K"/>
            <person name="Kadota M"/>
            <person name="Koyanagi M"/>
            <person name="Keeley SD"/>
            <person name="Tatsumi K"/>
            <person name="Tanaka K"/>
            <person name="Motone F"/>
            <person name="Kageyama Y"/>
            <person name="Nozu R"/>
            <person name="Adachi N"/>
            <person name="Nishimura O"/>
            <person name="Nakagawa R"/>
            <person name="Tanegashima C"/>
            <person name="Kiyatake I"/>
            <person name="Matsumoto R"/>
            <person name="Murakumo K"/>
            <person name="Nishida K"/>
            <person name="Terakita A"/>
            <person name="Kuratani S"/>
            <person name="Sato K"/>
            <person name="Hyodo S Kuraku.S."/>
        </authorList>
    </citation>
    <scope>NUCLEOTIDE SEQUENCE [LARGE SCALE GENOMIC DNA]</scope>
</reference>
<dbReference type="GO" id="GO:0016020">
    <property type="term" value="C:membrane"/>
    <property type="evidence" value="ECO:0007669"/>
    <property type="project" value="UniProtKB-SubCell"/>
</dbReference>
<gene>
    <name evidence="14" type="ORF">scyTo_0000315</name>
</gene>